<evidence type="ECO:0000313" key="4">
    <source>
        <dbReference type="Proteomes" id="UP000254764"/>
    </source>
</evidence>
<dbReference type="InterPro" id="IPR029045">
    <property type="entry name" value="ClpP/crotonase-like_dom_sf"/>
</dbReference>
<feature type="region of interest" description="Disordered" evidence="1">
    <location>
        <begin position="190"/>
        <end position="214"/>
    </location>
</feature>
<dbReference type="Proteomes" id="UP000254764">
    <property type="component" value="Unassembled WGS sequence"/>
</dbReference>
<name>A0A376ADM6_9HYPH</name>
<evidence type="ECO:0000313" key="3">
    <source>
        <dbReference type="EMBL" id="SSC65770.1"/>
    </source>
</evidence>
<evidence type="ECO:0000256" key="1">
    <source>
        <dbReference type="SAM" id="MobiDB-lite"/>
    </source>
</evidence>
<feature type="chain" id="PRO_5016895293" evidence="2">
    <location>
        <begin position="23"/>
        <end position="396"/>
    </location>
</feature>
<dbReference type="SUPFAM" id="SSF52096">
    <property type="entry name" value="ClpP/crotonase"/>
    <property type="match status" value="1"/>
</dbReference>
<protein>
    <submittedName>
        <fullName evidence="3">Uncharacterized protein</fullName>
    </submittedName>
</protein>
<organism evidence="3 4">
    <name type="scientific">Ciceribacter selenitireducens ATCC BAA-1503</name>
    <dbReference type="NCBI Taxonomy" id="1336235"/>
    <lineage>
        <taxon>Bacteria</taxon>
        <taxon>Pseudomonadati</taxon>
        <taxon>Pseudomonadota</taxon>
        <taxon>Alphaproteobacteria</taxon>
        <taxon>Hyphomicrobiales</taxon>
        <taxon>Rhizobiaceae</taxon>
        <taxon>Ciceribacter</taxon>
    </lineage>
</organism>
<dbReference type="EMBL" id="UEYP01000001">
    <property type="protein sequence ID" value="SSC65770.1"/>
    <property type="molecule type" value="Genomic_DNA"/>
</dbReference>
<dbReference type="Gene3D" id="3.90.226.10">
    <property type="entry name" value="2-enoyl-CoA Hydratase, Chain A, domain 1"/>
    <property type="match status" value="1"/>
</dbReference>
<evidence type="ECO:0000256" key="2">
    <source>
        <dbReference type="SAM" id="SignalP"/>
    </source>
</evidence>
<feature type="signal peptide" evidence="2">
    <location>
        <begin position="1"/>
        <end position="22"/>
    </location>
</feature>
<reference evidence="4" key="1">
    <citation type="submission" date="2018-07" db="EMBL/GenBank/DDBJ databases">
        <authorList>
            <person name="Peiro R."/>
            <person name="Begona"/>
            <person name="Cbmso G."/>
            <person name="Lopez M."/>
            <person name="Gonzalez S."/>
        </authorList>
    </citation>
    <scope>NUCLEOTIDE SEQUENCE [LARGE SCALE GENOMIC DNA]</scope>
</reference>
<keyword evidence="4" id="KW-1185">Reference proteome</keyword>
<accession>A0A376ADM6</accession>
<dbReference type="AlphaFoldDB" id="A0A376ADM6"/>
<sequence length="396" mass="43173">MYVFRFLLFVIAMGILTPRLFAADISTAVVSGQNFITITGDLVDGDDWKFKNIAIALDRAVVLLDSRGGLSAVGIEIGRTVSIKGFLTAVGTKGVCASSCGLIWLAGRERFLYPNSRIGFHAIYTTPDGKPAISSDGNALVGAYLRQLGFSDRVVVYVTQSAPTSMQWLTMEDALLLGLHATLVEVASPSTSAQSGARDVGTKDASLPPTRLPLPKPRPVEERVFLYEERNGLQPTVSVGTVAWSIGQQESPTKGLQQRIIGSIKVPSKRLELELMIAPNNESSLPASHLIRFLFSYPLDLDNDPAQVVERIALKRTEPDRGSALIGVPARLSDDTFVYALNDFDDAVRQNLSLLKTRGWMDIPIALRSGQRVLLTVEKGDTGSLVFERVIDSWKR</sequence>
<keyword evidence="2" id="KW-0732">Signal</keyword>
<proteinExistence type="predicted"/>
<gene>
    <name evidence="3" type="ORF">RHIZ70_1478</name>
</gene>